<protein>
    <submittedName>
        <fullName evidence="1">Uncharacterized protein</fullName>
    </submittedName>
</protein>
<name>A0AAD5LQN4_PYTIN</name>
<sequence>MTLMERQAFEKGDVSMLAQLRIVELDKLVARVKQRQRACLTACAQYEKEIGHIDTEVRHIMERYTPLVKRLEQRHAERKALQAQYDDVAKQFGDILSTTKQQLRRSSHEHVRHIRSEATAELSAARGYPIGRESTVYQAKSPTQKTR</sequence>
<accession>A0AAD5LQN4</accession>
<proteinExistence type="predicted"/>
<reference evidence="1" key="1">
    <citation type="submission" date="2021-12" db="EMBL/GenBank/DDBJ databases">
        <title>Prjna785345.</title>
        <authorList>
            <person name="Rujirawat T."/>
            <person name="Krajaejun T."/>
        </authorList>
    </citation>
    <scope>NUCLEOTIDE SEQUENCE</scope>
    <source>
        <strain evidence="1">Pi057C3</strain>
    </source>
</reference>
<comment type="caution">
    <text evidence="1">The sequence shown here is derived from an EMBL/GenBank/DDBJ whole genome shotgun (WGS) entry which is preliminary data.</text>
</comment>
<gene>
    <name evidence="1" type="ORF">P43SY_006990</name>
</gene>
<dbReference type="EMBL" id="JAKCXM010000033">
    <property type="protein sequence ID" value="KAJ0406382.1"/>
    <property type="molecule type" value="Genomic_DNA"/>
</dbReference>
<keyword evidence="2" id="KW-1185">Reference proteome</keyword>
<dbReference type="AlphaFoldDB" id="A0AAD5LQN4"/>
<organism evidence="1 2">
    <name type="scientific">Pythium insidiosum</name>
    <name type="common">Pythiosis disease agent</name>
    <dbReference type="NCBI Taxonomy" id="114742"/>
    <lineage>
        <taxon>Eukaryota</taxon>
        <taxon>Sar</taxon>
        <taxon>Stramenopiles</taxon>
        <taxon>Oomycota</taxon>
        <taxon>Peronosporomycetes</taxon>
        <taxon>Pythiales</taxon>
        <taxon>Pythiaceae</taxon>
        <taxon>Pythium</taxon>
    </lineage>
</organism>
<evidence type="ECO:0000313" key="2">
    <source>
        <dbReference type="Proteomes" id="UP001209570"/>
    </source>
</evidence>
<dbReference type="Proteomes" id="UP001209570">
    <property type="component" value="Unassembled WGS sequence"/>
</dbReference>
<evidence type="ECO:0000313" key="1">
    <source>
        <dbReference type="EMBL" id="KAJ0406382.1"/>
    </source>
</evidence>